<dbReference type="PANTHER" id="PTHR47534">
    <property type="entry name" value="YALI0E05731P"/>
    <property type="match status" value="1"/>
</dbReference>
<dbReference type="SUPFAM" id="SSF51735">
    <property type="entry name" value="NAD(P)-binding Rossmann-fold domains"/>
    <property type="match status" value="1"/>
</dbReference>
<reference evidence="2" key="1">
    <citation type="journal article" date="2020" name="Stud. Mycol.">
        <title>101 Dothideomycetes genomes: a test case for predicting lifestyles and emergence of pathogens.</title>
        <authorList>
            <person name="Haridas S."/>
            <person name="Albert R."/>
            <person name="Binder M."/>
            <person name="Bloem J."/>
            <person name="Labutti K."/>
            <person name="Salamov A."/>
            <person name="Andreopoulos B."/>
            <person name="Baker S."/>
            <person name="Barry K."/>
            <person name="Bills G."/>
            <person name="Bluhm B."/>
            <person name="Cannon C."/>
            <person name="Castanera R."/>
            <person name="Culley D."/>
            <person name="Daum C."/>
            <person name="Ezra D."/>
            <person name="Gonzalez J."/>
            <person name="Henrissat B."/>
            <person name="Kuo A."/>
            <person name="Liang C."/>
            <person name="Lipzen A."/>
            <person name="Lutzoni F."/>
            <person name="Magnuson J."/>
            <person name="Mondo S."/>
            <person name="Nolan M."/>
            <person name="Ohm R."/>
            <person name="Pangilinan J."/>
            <person name="Park H.-J."/>
            <person name="Ramirez L."/>
            <person name="Alfaro M."/>
            <person name="Sun H."/>
            <person name="Tritt A."/>
            <person name="Yoshinaga Y."/>
            <person name="Zwiers L.-H."/>
            <person name="Turgeon B."/>
            <person name="Goodwin S."/>
            <person name="Spatafora J."/>
            <person name="Crous P."/>
            <person name="Grigoriev I."/>
        </authorList>
    </citation>
    <scope>NUCLEOTIDE SEQUENCE</scope>
    <source>
        <strain evidence="2">CBS 130266</strain>
    </source>
</reference>
<comment type="caution">
    <text evidence="2">The sequence shown here is derived from an EMBL/GenBank/DDBJ whole genome shotgun (WGS) entry which is preliminary data.</text>
</comment>
<proteinExistence type="predicted"/>
<sequence length="255" mass="28200">MPSLDVIRSAIAELPNGNPLVVALTGGTTGIGSYVAKALATTFSKSGSKLRVYIVGRNATRAETVMAKGKEISPGSEWRFIEATDLALISEVDQACAEIIRLETEVSFHGGPVRLDLLYMSHCYPILKERSTGELPFGCPPPESYGVVGVRKHTCFMKNFFFEDLANKHAGKISFSHIYPGLVDGPGFTSDDMPTWFRYVWTLVKPLARLRGDEWAKGTSYEEVRTADTSKQVWDHTMETLERIEKENGKTAGKF</sequence>
<accession>A0A9P4NMF1</accession>
<dbReference type="OrthoDB" id="2898509at2759"/>
<dbReference type="PANTHER" id="PTHR47534:SF3">
    <property type="entry name" value="ALCOHOL DEHYDROGENASE-LIKE C-TERMINAL DOMAIN-CONTAINING PROTEIN"/>
    <property type="match status" value="1"/>
</dbReference>
<evidence type="ECO:0000256" key="1">
    <source>
        <dbReference type="ARBA" id="ARBA00023002"/>
    </source>
</evidence>
<dbReference type="InterPro" id="IPR036291">
    <property type="entry name" value="NAD(P)-bd_dom_sf"/>
</dbReference>
<evidence type="ECO:0000313" key="2">
    <source>
        <dbReference type="EMBL" id="KAF2427680.1"/>
    </source>
</evidence>
<evidence type="ECO:0008006" key="4">
    <source>
        <dbReference type="Google" id="ProtNLM"/>
    </source>
</evidence>
<dbReference type="EMBL" id="MU007058">
    <property type="protein sequence ID" value="KAF2427680.1"/>
    <property type="molecule type" value="Genomic_DNA"/>
</dbReference>
<keyword evidence="1" id="KW-0560">Oxidoreductase</keyword>
<protein>
    <recommendedName>
        <fullName evidence="4">NAD(P)-binding protein</fullName>
    </recommendedName>
</protein>
<gene>
    <name evidence="2" type="ORF">EJ08DRAFT_671574</name>
</gene>
<dbReference type="InterPro" id="IPR052228">
    <property type="entry name" value="Sec_Metab_Biosynth_Oxidored"/>
</dbReference>
<keyword evidence="3" id="KW-1185">Reference proteome</keyword>
<dbReference type="GO" id="GO:0016491">
    <property type="term" value="F:oxidoreductase activity"/>
    <property type="evidence" value="ECO:0007669"/>
    <property type="project" value="UniProtKB-KW"/>
</dbReference>
<dbReference type="Gene3D" id="3.40.50.720">
    <property type="entry name" value="NAD(P)-binding Rossmann-like Domain"/>
    <property type="match status" value="1"/>
</dbReference>
<organism evidence="2 3">
    <name type="scientific">Tothia fuscella</name>
    <dbReference type="NCBI Taxonomy" id="1048955"/>
    <lineage>
        <taxon>Eukaryota</taxon>
        <taxon>Fungi</taxon>
        <taxon>Dikarya</taxon>
        <taxon>Ascomycota</taxon>
        <taxon>Pezizomycotina</taxon>
        <taxon>Dothideomycetes</taxon>
        <taxon>Pleosporomycetidae</taxon>
        <taxon>Venturiales</taxon>
        <taxon>Cylindrosympodiaceae</taxon>
        <taxon>Tothia</taxon>
    </lineage>
</organism>
<dbReference type="AlphaFoldDB" id="A0A9P4NMF1"/>
<dbReference type="Proteomes" id="UP000800235">
    <property type="component" value="Unassembled WGS sequence"/>
</dbReference>
<name>A0A9P4NMF1_9PEZI</name>
<evidence type="ECO:0000313" key="3">
    <source>
        <dbReference type="Proteomes" id="UP000800235"/>
    </source>
</evidence>